<name>A0ABV0PYS5_9TELE</name>
<keyword evidence="3" id="KW-1185">Reference proteome</keyword>
<dbReference type="EMBL" id="JAHRIO010091371">
    <property type="protein sequence ID" value="MEQ2188673.1"/>
    <property type="molecule type" value="Genomic_DNA"/>
</dbReference>
<proteinExistence type="predicted"/>
<gene>
    <name evidence="2" type="ORF">GOODEAATRI_017379</name>
</gene>
<organism evidence="2 3">
    <name type="scientific">Goodea atripinnis</name>
    <dbReference type="NCBI Taxonomy" id="208336"/>
    <lineage>
        <taxon>Eukaryota</taxon>
        <taxon>Metazoa</taxon>
        <taxon>Chordata</taxon>
        <taxon>Craniata</taxon>
        <taxon>Vertebrata</taxon>
        <taxon>Euteleostomi</taxon>
        <taxon>Actinopterygii</taxon>
        <taxon>Neopterygii</taxon>
        <taxon>Teleostei</taxon>
        <taxon>Neoteleostei</taxon>
        <taxon>Acanthomorphata</taxon>
        <taxon>Ovalentaria</taxon>
        <taxon>Atherinomorphae</taxon>
        <taxon>Cyprinodontiformes</taxon>
        <taxon>Goodeidae</taxon>
        <taxon>Goodea</taxon>
    </lineage>
</organism>
<evidence type="ECO:0000256" key="1">
    <source>
        <dbReference type="SAM" id="MobiDB-lite"/>
    </source>
</evidence>
<sequence>MQVDQTKTLTADDDPNHLLPHQFSTHHQDPPNSEEGFQLFQLRWMNFDPICLQQEGSPVLPLMQAEMKRFIFSPCGWLGSDGITSCSASKQKLESVLEMFVKFTTFKNEIFPLGSDADQKPTSNMVNLGHKIKQKQSSASERI</sequence>
<dbReference type="Proteomes" id="UP001476798">
    <property type="component" value="Unassembled WGS sequence"/>
</dbReference>
<comment type="caution">
    <text evidence="2">The sequence shown here is derived from an EMBL/GenBank/DDBJ whole genome shotgun (WGS) entry which is preliminary data.</text>
</comment>
<evidence type="ECO:0000313" key="3">
    <source>
        <dbReference type="Proteomes" id="UP001476798"/>
    </source>
</evidence>
<accession>A0ABV0PYS5</accession>
<evidence type="ECO:0000313" key="2">
    <source>
        <dbReference type="EMBL" id="MEQ2188673.1"/>
    </source>
</evidence>
<protein>
    <submittedName>
        <fullName evidence="2">Uncharacterized protein</fullName>
    </submittedName>
</protein>
<reference evidence="2 3" key="1">
    <citation type="submission" date="2021-06" db="EMBL/GenBank/DDBJ databases">
        <authorList>
            <person name="Palmer J.M."/>
        </authorList>
    </citation>
    <scope>NUCLEOTIDE SEQUENCE [LARGE SCALE GENOMIC DNA]</scope>
    <source>
        <strain evidence="2 3">GA_2019</strain>
        <tissue evidence="2">Muscle</tissue>
    </source>
</reference>
<feature type="region of interest" description="Disordered" evidence="1">
    <location>
        <begin position="1"/>
        <end position="32"/>
    </location>
</feature>